<evidence type="ECO:0000256" key="1">
    <source>
        <dbReference type="ARBA" id="ARBA00001926"/>
    </source>
</evidence>
<evidence type="ECO:0000256" key="7">
    <source>
        <dbReference type="ARBA" id="ARBA00023004"/>
    </source>
</evidence>
<evidence type="ECO:0000313" key="11">
    <source>
        <dbReference type="EMBL" id="WAP68442.1"/>
    </source>
</evidence>
<keyword evidence="7 8" id="KW-0408">Iron</keyword>
<dbReference type="InterPro" id="IPR051459">
    <property type="entry name" value="Cytochrome_c-type_DH"/>
</dbReference>
<keyword evidence="12" id="KW-1185">Reference proteome</keyword>
<evidence type="ECO:0000256" key="3">
    <source>
        <dbReference type="ARBA" id="ARBA00022617"/>
    </source>
</evidence>
<dbReference type="InterPro" id="IPR036909">
    <property type="entry name" value="Cyt_c-like_dom_sf"/>
</dbReference>
<dbReference type="SUPFAM" id="SSF46626">
    <property type="entry name" value="Cytochrome c"/>
    <property type="match status" value="1"/>
</dbReference>
<dbReference type="Pfam" id="PF00034">
    <property type="entry name" value="Cytochrom_C"/>
    <property type="match status" value="1"/>
</dbReference>
<keyword evidence="4" id="KW-0679">Respiratory chain</keyword>
<keyword evidence="3 8" id="KW-0349">Heme</keyword>
<keyword evidence="5 8" id="KW-0479">Metal-binding</keyword>
<feature type="domain" description="Cytochrome c" evidence="10">
    <location>
        <begin position="46"/>
        <end position="143"/>
    </location>
</feature>
<evidence type="ECO:0000256" key="6">
    <source>
        <dbReference type="ARBA" id="ARBA00022982"/>
    </source>
</evidence>
<dbReference type="PRINTS" id="PR00605">
    <property type="entry name" value="CYTCHROMECIC"/>
</dbReference>
<dbReference type="Gene3D" id="1.10.760.10">
    <property type="entry name" value="Cytochrome c-like domain"/>
    <property type="match status" value="1"/>
</dbReference>
<protein>
    <submittedName>
        <fullName evidence="11">Cytochrome c</fullName>
    </submittedName>
</protein>
<dbReference type="EMBL" id="CP114029">
    <property type="protein sequence ID" value="WAP68442.1"/>
    <property type="molecule type" value="Genomic_DNA"/>
</dbReference>
<dbReference type="PROSITE" id="PS51007">
    <property type="entry name" value="CYTC"/>
    <property type="match status" value="1"/>
</dbReference>
<keyword evidence="2" id="KW-0813">Transport</keyword>
<organism evidence="11 12">
    <name type="scientific">Jiella pelagia</name>
    <dbReference type="NCBI Taxonomy" id="2986949"/>
    <lineage>
        <taxon>Bacteria</taxon>
        <taxon>Pseudomonadati</taxon>
        <taxon>Pseudomonadota</taxon>
        <taxon>Alphaproteobacteria</taxon>
        <taxon>Hyphomicrobiales</taxon>
        <taxon>Aurantimonadaceae</taxon>
        <taxon>Jiella</taxon>
    </lineage>
</organism>
<dbReference type="PANTHER" id="PTHR35008:SF4">
    <property type="entry name" value="BLL4482 PROTEIN"/>
    <property type="match status" value="1"/>
</dbReference>
<feature type="signal peptide" evidence="9">
    <location>
        <begin position="1"/>
        <end position="20"/>
    </location>
</feature>
<dbReference type="PANTHER" id="PTHR35008">
    <property type="entry name" value="BLL4482 PROTEIN-RELATED"/>
    <property type="match status" value="1"/>
</dbReference>
<evidence type="ECO:0000256" key="8">
    <source>
        <dbReference type="PROSITE-ProRule" id="PRU00433"/>
    </source>
</evidence>
<evidence type="ECO:0000256" key="4">
    <source>
        <dbReference type="ARBA" id="ARBA00022660"/>
    </source>
</evidence>
<dbReference type="Proteomes" id="UP001164020">
    <property type="component" value="Chromosome"/>
</dbReference>
<evidence type="ECO:0000256" key="5">
    <source>
        <dbReference type="ARBA" id="ARBA00022723"/>
    </source>
</evidence>
<comment type="cofactor">
    <cofactor evidence="1">
        <name>heme c</name>
        <dbReference type="ChEBI" id="CHEBI:61717"/>
    </cofactor>
</comment>
<keyword evidence="6" id="KW-0249">Electron transport</keyword>
<gene>
    <name evidence="11" type="ORF">OH818_24520</name>
</gene>
<sequence>MKTMAVVLATGAAATAFVVAAVLAEQRGGEAAAQDVTFLGEPVTAEEIALGQDLYAANCASCHGDNLEGQADWMRRLDNGRMPAPPHDETGHTWHHADRQLFIITRLGVGGVVPGYDSDMPAFKDVLTDEQIRAVFAFIKSTWPERQRTFQADVTANDEGDS</sequence>
<evidence type="ECO:0000259" key="10">
    <source>
        <dbReference type="PROSITE" id="PS51007"/>
    </source>
</evidence>
<accession>A0ABY7BYB5</accession>
<feature type="chain" id="PRO_5045111352" evidence="9">
    <location>
        <begin position="21"/>
        <end position="162"/>
    </location>
</feature>
<dbReference type="InterPro" id="IPR008168">
    <property type="entry name" value="Cyt_C_IC"/>
</dbReference>
<evidence type="ECO:0000256" key="2">
    <source>
        <dbReference type="ARBA" id="ARBA00022448"/>
    </source>
</evidence>
<evidence type="ECO:0000313" key="12">
    <source>
        <dbReference type="Proteomes" id="UP001164020"/>
    </source>
</evidence>
<reference evidence="11" key="1">
    <citation type="submission" date="2022-12" db="EMBL/GenBank/DDBJ databases">
        <title>Jiella pelagia sp. nov., isolated from phosphonate enriched culture of Northwest Pacific surface seawater.</title>
        <authorList>
            <person name="Shin D.Y."/>
            <person name="Hwang C.Y."/>
        </authorList>
    </citation>
    <scope>NUCLEOTIDE SEQUENCE</scope>
    <source>
        <strain evidence="11">HL-NP1</strain>
    </source>
</reference>
<proteinExistence type="predicted"/>
<name>A0ABY7BYB5_9HYPH</name>
<evidence type="ECO:0000256" key="9">
    <source>
        <dbReference type="SAM" id="SignalP"/>
    </source>
</evidence>
<dbReference type="InterPro" id="IPR009056">
    <property type="entry name" value="Cyt_c-like_dom"/>
</dbReference>
<keyword evidence="9" id="KW-0732">Signal</keyword>